<organism evidence="1 2">
    <name type="scientific">Pararhodospirillum oryzae</name>
    <dbReference type="NCBI Taxonomy" id="478448"/>
    <lineage>
        <taxon>Bacteria</taxon>
        <taxon>Pseudomonadati</taxon>
        <taxon>Pseudomonadota</taxon>
        <taxon>Alphaproteobacteria</taxon>
        <taxon>Rhodospirillales</taxon>
        <taxon>Rhodospirillaceae</taxon>
        <taxon>Pararhodospirillum</taxon>
    </lineage>
</organism>
<accession>A0A512H587</accession>
<gene>
    <name evidence="1" type="ORF">ROR02_06610</name>
</gene>
<keyword evidence="2" id="KW-1185">Reference proteome</keyword>
<sequence length="73" mass="7643">MRLSLRVAGAVRCVRQHTPGGYTYLKGAVPVRVLARSHGTHVVLAAHVEVAPPTAGTAPQLLFLVPRAHAKGG</sequence>
<proteinExistence type="predicted"/>
<dbReference type="AlphaFoldDB" id="A0A512H587"/>
<evidence type="ECO:0000313" key="1">
    <source>
        <dbReference type="EMBL" id="GEO80530.1"/>
    </source>
</evidence>
<protein>
    <submittedName>
        <fullName evidence="1">Uncharacterized protein</fullName>
    </submittedName>
</protein>
<name>A0A512H587_9PROT</name>
<comment type="caution">
    <text evidence="1">The sequence shown here is derived from an EMBL/GenBank/DDBJ whole genome shotgun (WGS) entry which is preliminary data.</text>
</comment>
<dbReference type="EMBL" id="BJZO01000011">
    <property type="protein sequence ID" value="GEO80530.1"/>
    <property type="molecule type" value="Genomic_DNA"/>
</dbReference>
<dbReference type="Proteomes" id="UP000321567">
    <property type="component" value="Unassembled WGS sequence"/>
</dbReference>
<reference evidence="1 2" key="1">
    <citation type="submission" date="2019-07" db="EMBL/GenBank/DDBJ databases">
        <title>Whole genome shotgun sequence of Rhodospirillum oryzae NBRC 107573.</title>
        <authorList>
            <person name="Hosoyama A."/>
            <person name="Uohara A."/>
            <person name="Ohji S."/>
            <person name="Ichikawa N."/>
        </authorList>
    </citation>
    <scope>NUCLEOTIDE SEQUENCE [LARGE SCALE GENOMIC DNA]</scope>
    <source>
        <strain evidence="1 2">NBRC 107573</strain>
    </source>
</reference>
<evidence type="ECO:0000313" key="2">
    <source>
        <dbReference type="Proteomes" id="UP000321567"/>
    </source>
</evidence>